<dbReference type="InterPro" id="IPR000536">
    <property type="entry name" value="Nucl_hrmn_rcpt_lig-bd"/>
</dbReference>
<dbReference type="InterPro" id="IPR001628">
    <property type="entry name" value="Znf_hrmn_rcpt"/>
</dbReference>
<evidence type="ECO:0000256" key="8">
    <source>
        <dbReference type="ARBA" id="ARBA00023242"/>
    </source>
</evidence>
<keyword evidence="3" id="KW-0862">Zinc</keyword>
<evidence type="ECO:0000313" key="11">
    <source>
        <dbReference type="EMBL" id="CAG9117336.1"/>
    </source>
</evidence>
<dbReference type="SUPFAM" id="SSF57716">
    <property type="entry name" value="Glucocorticoid receptor-like (DNA-binding domain)"/>
    <property type="match status" value="1"/>
</dbReference>
<keyword evidence="5" id="KW-0238">DNA-binding</keyword>
<dbReference type="GO" id="GO:0003700">
    <property type="term" value="F:DNA-binding transcription factor activity"/>
    <property type="evidence" value="ECO:0007669"/>
    <property type="project" value="InterPro"/>
</dbReference>
<evidence type="ECO:0000313" key="13">
    <source>
        <dbReference type="Proteomes" id="UP000659654"/>
    </source>
</evidence>
<sequence>MKKPCQICGTETKSVCYKLYICAACTMFYRRNYRLQKELKCRLMNACDLKTSDRRICRACRLKECRALGLRMVGKSLVVQQNGIPEDDMPDEDAGTLPEGCIVSANSPASSTPSRFPEAVVCSTPSTSIAQTHLMDTQHINALNNMRVQLALALNGNLTDNKDNIHITGTKNEIPHLFSLNPTSTIMKAIRLYTQFEERHKRFASLHRLNVPPDVSVTVRCLSYQPIESQIMTFSGYYAIELLEEFGGLSSAEKFSILKGVQSTMIFMHKMFLTCDQYPNLGDSRFAVANGHHFDLKQYAYFLSELESSMTPEELIQQYNRCRVIVEPFFDAIFQACESVRLVMPDPIECAVLLCSCVLEKMEQLRIGAEQSRQFRDALFAEVSVYLGQKYSVQELGTRIMRLTATLFEVKVIAEKYDDMYSLLGVFVADQTNRHPFLQRPTIPADQMKNILAMLNLSSPLTANSLIFSSRPSMALM</sequence>
<evidence type="ECO:0000256" key="2">
    <source>
        <dbReference type="ARBA" id="ARBA00022771"/>
    </source>
</evidence>
<dbReference type="Pfam" id="PF00104">
    <property type="entry name" value="Hormone_recep"/>
    <property type="match status" value="1"/>
</dbReference>
<dbReference type="GO" id="GO:0043565">
    <property type="term" value="F:sequence-specific DNA binding"/>
    <property type="evidence" value="ECO:0007669"/>
    <property type="project" value="InterPro"/>
</dbReference>
<evidence type="ECO:0000313" key="14">
    <source>
        <dbReference type="WBParaSite" id="BXY_0800500.1"/>
    </source>
</evidence>
<evidence type="ECO:0000313" key="10">
    <source>
        <dbReference type="EMBL" id="CAD5227264.1"/>
    </source>
</evidence>
<keyword evidence="13" id="KW-1185">Reference proteome</keyword>
<evidence type="ECO:0000256" key="1">
    <source>
        <dbReference type="ARBA" id="ARBA00022723"/>
    </source>
</evidence>
<dbReference type="EMBL" id="CAJFDI010000004">
    <property type="protein sequence ID" value="CAD5227264.1"/>
    <property type="molecule type" value="Genomic_DNA"/>
</dbReference>
<dbReference type="Pfam" id="PF00105">
    <property type="entry name" value="zf-C4"/>
    <property type="match status" value="1"/>
</dbReference>
<evidence type="ECO:0000256" key="6">
    <source>
        <dbReference type="ARBA" id="ARBA00023163"/>
    </source>
</evidence>
<dbReference type="Proteomes" id="UP000659654">
    <property type="component" value="Unassembled WGS sequence"/>
</dbReference>
<evidence type="ECO:0000256" key="7">
    <source>
        <dbReference type="ARBA" id="ARBA00023170"/>
    </source>
</evidence>
<gene>
    <name evidence="10" type="ORF">BXYJ_LOCUS9809</name>
</gene>
<feature type="domain" description="Nuclear receptor" evidence="9">
    <location>
        <begin position="2"/>
        <end position="77"/>
    </location>
</feature>
<keyword evidence="1" id="KW-0479">Metal-binding</keyword>
<evidence type="ECO:0000256" key="4">
    <source>
        <dbReference type="ARBA" id="ARBA00023015"/>
    </source>
</evidence>
<proteinExistence type="predicted"/>
<evidence type="ECO:0000256" key="3">
    <source>
        <dbReference type="ARBA" id="ARBA00022833"/>
    </source>
</evidence>
<dbReference type="SUPFAM" id="SSF48508">
    <property type="entry name" value="Nuclear receptor ligand-binding domain"/>
    <property type="match status" value="1"/>
</dbReference>
<keyword evidence="8" id="KW-0539">Nucleus</keyword>
<dbReference type="Gene3D" id="3.30.50.10">
    <property type="entry name" value="Erythroid Transcription Factor GATA-1, subunit A"/>
    <property type="match status" value="1"/>
</dbReference>
<dbReference type="OrthoDB" id="5850165at2759"/>
<dbReference type="WBParaSite" id="BXY_0800500.1">
    <property type="protein sequence ID" value="BXY_0800500.1"/>
    <property type="gene ID" value="BXY_0800500"/>
</dbReference>
<dbReference type="Proteomes" id="UP000095284">
    <property type="component" value="Unplaced"/>
</dbReference>
<keyword evidence="7" id="KW-0675">Receptor</keyword>
<keyword evidence="2" id="KW-0863">Zinc-finger</keyword>
<reference evidence="11" key="2">
    <citation type="submission" date="2020-08" db="EMBL/GenBank/DDBJ databases">
        <authorList>
            <person name="Kikuchi T."/>
        </authorList>
    </citation>
    <scope>NUCLEOTIDE SEQUENCE</scope>
    <source>
        <strain evidence="10">Ka4C1</strain>
    </source>
</reference>
<evidence type="ECO:0000256" key="5">
    <source>
        <dbReference type="ARBA" id="ARBA00023125"/>
    </source>
</evidence>
<dbReference type="GO" id="GO:0008270">
    <property type="term" value="F:zinc ion binding"/>
    <property type="evidence" value="ECO:0007669"/>
    <property type="project" value="UniProtKB-KW"/>
</dbReference>
<dbReference type="AlphaFoldDB" id="A0A1I7S4S2"/>
<organism evidence="12 14">
    <name type="scientific">Bursaphelenchus xylophilus</name>
    <name type="common">Pinewood nematode worm</name>
    <name type="synonym">Aphelenchoides xylophilus</name>
    <dbReference type="NCBI Taxonomy" id="6326"/>
    <lineage>
        <taxon>Eukaryota</taxon>
        <taxon>Metazoa</taxon>
        <taxon>Ecdysozoa</taxon>
        <taxon>Nematoda</taxon>
        <taxon>Chromadorea</taxon>
        <taxon>Rhabditida</taxon>
        <taxon>Tylenchina</taxon>
        <taxon>Tylenchomorpha</taxon>
        <taxon>Aphelenchoidea</taxon>
        <taxon>Aphelenchoididae</taxon>
        <taxon>Bursaphelenchus</taxon>
    </lineage>
</organism>
<keyword evidence="6" id="KW-0804">Transcription</keyword>
<accession>A0A1I7S4S2</accession>
<reference evidence="14" key="1">
    <citation type="submission" date="2016-11" db="UniProtKB">
        <authorList>
            <consortium name="WormBaseParasite"/>
        </authorList>
    </citation>
    <scope>IDENTIFICATION</scope>
</reference>
<dbReference type="EMBL" id="CAJFCV020000004">
    <property type="protein sequence ID" value="CAG9117336.1"/>
    <property type="molecule type" value="Genomic_DNA"/>
</dbReference>
<dbReference type="InterPro" id="IPR013088">
    <property type="entry name" value="Znf_NHR/GATA"/>
</dbReference>
<dbReference type="InterPro" id="IPR035500">
    <property type="entry name" value="NHR-like_dom_sf"/>
</dbReference>
<protein>
    <submittedName>
        <fullName evidence="10">(pine wood nematode) hypothetical protein</fullName>
    </submittedName>
    <submittedName>
        <fullName evidence="14">Nuclear receptor domain-containing protein</fullName>
    </submittedName>
</protein>
<dbReference type="PROSITE" id="PS51030">
    <property type="entry name" value="NUCLEAR_REC_DBD_2"/>
    <property type="match status" value="1"/>
</dbReference>
<dbReference type="Proteomes" id="UP000582659">
    <property type="component" value="Unassembled WGS sequence"/>
</dbReference>
<evidence type="ECO:0000259" key="9">
    <source>
        <dbReference type="PROSITE" id="PS51030"/>
    </source>
</evidence>
<dbReference type="PANTHER" id="PTHR46011">
    <property type="entry name" value="NUCLEAR HORMONE RECEPTOR FAMILY MEMBER NHR-86-RELATED"/>
    <property type="match status" value="1"/>
</dbReference>
<keyword evidence="4" id="KW-0805">Transcription regulation</keyword>
<dbReference type="SMART" id="SM00399">
    <property type="entry name" value="ZnF_C4"/>
    <property type="match status" value="1"/>
</dbReference>
<evidence type="ECO:0000313" key="12">
    <source>
        <dbReference type="Proteomes" id="UP000095284"/>
    </source>
</evidence>
<name>A0A1I7S4S2_BURXY</name>